<feature type="domain" description="Leucine-rich repeat-containing N-terminal plant-type" evidence="11">
    <location>
        <begin position="158"/>
        <end position="196"/>
    </location>
</feature>
<keyword evidence="8" id="KW-0675">Receptor</keyword>
<reference evidence="12 13" key="1">
    <citation type="submission" date="2024-02" db="EMBL/GenBank/DDBJ databases">
        <title>High-quality chromosome-scale genome assembly of Pensacola bahiagrass (Paspalum notatum Flugge var. saurae).</title>
        <authorList>
            <person name="Vega J.M."/>
            <person name="Podio M."/>
            <person name="Orjuela J."/>
            <person name="Siena L.A."/>
            <person name="Pessino S.C."/>
            <person name="Combes M.C."/>
            <person name="Mariac C."/>
            <person name="Albertini E."/>
            <person name="Pupilli F."/>
            <person name="Ortiz J.P.A."/>
            <person name="Leblanc O."/>
        </authorList>
    </citation>
    <scope>NUCLEOTIDE SEQUENCE [LARGE SCALE GENOMIC DNA]</scope>
    <source>
        <strain evidence="12">R1</strain>
        <tissue evidence="12">Leaf</tissue>
    </source>
</reference>
<dbReference type="Proteomes" id="UP001341281">
    <property type="component" value="Chromosome 01"/>
</dbReference>
<keyword evidence="2" id="KW-0433">Leucine-rich repeat</keyword>
<dbReference type="InterPro" id="IPR032675">
    <property type="entry name" value="LRR_dom_sf"/>
</dbReference>
<evidence type="ECO:0000256" key="9">
    <source>
        <dbReference type="ARBA" id="ARBA00023180"/>
    </source>
</evidence>
<evidence type="ECO:0000313" key="13">
    <source>
        <dbReference type="Proteomes" id="UP001341281"/>
    </source>
</evidence>
<evidence type="ECO:0000256" key="6">
    <source>
        <dbReference type="ARBA" id="ARBA00022989"/>
    </source>
</evidence>
<evidence type="ECO:0000256" key="7">
    <source>
        <dbReference type="ARBA" id="ARBA00023136"/>
    </source>
</evidence>
<evidence type="ECO:0000256" key="8">
    <source>
        <dbReference type="ARBA" id="ARBA00023170"/>
    </source>
</evidence>
<dbReference type="FunFam" id="3.80.10.10:FF:000400">
    <property type="entry name" value="Nuclear pore complex protein NUP107"/>
    <property type="match status" value="1"/>
</dbReference>
<comment type="subcellular location">
    <subcellularLocation>
        <location evidence="1">Cell membrane</location>
        <topology evidence="1">Single-pass membrane protein</topology>
    </subcellularLocation>
</comment>
<feature type="non-terminal residue" evidence="12">
    <location>
        <position position="1"/>
    </location>
</feature>
<keyword evidence="6 10" id="KW-1133">Transmembrane helix</keyword>
<dbReference type="InterPro" id="IPR013210">
    <property type="entry name" value="LRR_N_plant-typ"/>
</dbReference>
<evidence type="ECO:0000256" key="1">
    <source>
        <dbReference type="ARBA" id="ARBA00004162"/>
    </source>
</evidence>
<dbReference type="EMBL" id="CP144745">
    <property type="protein sequence ID" value="WVZ54026.1"/>
    <property type="molecule type" value="Genomic_DNA"/>
</dbReference>
<evidence type="ECO:0000256" key="10">
    <source>
        <dbReference type="SAM" id="Phobius"/>
    </source>
</evidence>
<name>A0AAQ3PPM1_PASNO</name>
<accession>A0AAQ3PPM1</accession>
<keyword evidence="7 10" id="KW-0472">Membrane</keyword>
<evidence type="ECO:0000256" key="2">
    <source>
        <dbReference type="ARBA" id="ARBA00022614"/>
    </source>
</evidence>
<gene>
    <name evidence="12" type="ORF">U9M48_004895</name>
</gene>
<dbReference type="InterPro" id="IPR001611">
    <property type="entry name" value="Leu-rich_rpt"/>
</dbReference>
<evidence type="ECO:0000256" key="3">
    <source>
        <dbReference type="ARBA" id="ARBA00022692"/>
    </source>
</evidence>
<dbReference type="GO" id="GO:0005886">
    <property type="term" value="C:plasma membrane"/>
    <property type="evidence" value="ECO:0007669"/>
    <property type="project" value="UniProtKB-SubCell"/>
</dbReference>
<evidence type="ECO:0000259" key="11">
    <source>
        <dbReference type="Pfam" id="PF08263"/>
    </source>
</evidence>
<organism evidence="12 13">
    <name type="scientific">Paspalum notatum var. saurae</name>
    <dbReference type="NCBI Taxonomy" id="547442"/>
    <lineage>
        <taxon>Eukaryota</taxon>
        <taxon>Viridiplantae</taxon>
        <taxon>Streptophyta</taxon>
        <taxon>Embryophyta</taxon>
        <taxon>Tracheophyta</taxon>
        <taxon>Spermatophyta</taxon>
        <taxon>Magnoliopsida</taxon>
        <taxon>Liliopsida</taxon>
        <taxon>Poales</taxon>
        <taxon>Poaceae</taxon>
        <taxon>PACMAD clade</taxon>
        <taxon>Panicoideae</taxon>
        <taxon>Andropogonodae</taxon>
        <taxon>Paspaleae</taxon>
        <taxon>Paspalinae</taxon>
        <taxon>Paspalum</taxon>
    </lineage>
</organism>
<dbReference type="Gene3D" id="3.30.200.20">
    <property type="entry name" value="Phosphorylase Kinase, domain 1"/>
    <property type="match status" value="1"/>
</dbReference>
<protein>
    <recommendedName>
        <fullName evidence="11">Leucine-rich repeat-containing N-terminal plant-type domain-containing protein</fullName>
    </recommendedName>
</protein>
<dbReference type="Gene3D" id="3.80.10.10">
    <property type="entry name" value="Ribonuclease Inhibitor"/>
    <property type="match status" value="2"/>
</dbReference>
<dbReference type="InterPro" id="IPR011009">
    <property type="entry name" value="Kinase-like_dom_sf"/>
</dbReference>
<dbReference type="Pfam" id="PF00560">
    <property type="entry name" value="LRR_1"/>
    <property type="match status" value="1"/>
</dbReference>
<dbReference type="PANTHER" id="PTHR27000">
    <property type="entry name" value="LEUCINE-RICH REPEAT RECEPTOR-LIKE PROTEIN KINASE FAMILY PROTEIN-RELATED"/>
    <property type="match status" value="1"/>
</dbReference>
<dbReference type="SUPFAM" id="SSF52058">
    <property type="entry name" value="L domain-like"/>
    <property type="match status" value="1"/>
</dbReference>
<dbReference type="AlphaFoldDB" id="A0AAQ3PPM1"/>
<keyword evidence="3 10" id="KW-0812">Transmembrane</keyword>
<evidence type="ECO:0000313" key="12">
    <source>
        <dbReference type="EMBL" id="WVZ54026.1"/>
    </source>
</evidence>
<dbReference type="Pfam" id="PF08263">
    <property type="entry name" value="LRRNT_2"/>
    <property type="match status" value="1"/>
</dbReference>
<proteinExistence type="predicted"/>
<dbReference type="PANTHER" id="PTHR27000:SF642">
    <property type="entry name" value="INACTIVE LEUCINE-RICH REPEAT RECEPTOR KINASE XIAO-RELATED"/>
    <property type="match status" value="1"/>
</dbReference>
<evidence type="ECO:0000256" key="5">
    <source>
        <dbReference type="ARBA" id="ARBA00022737"/>
    </source>
</evidence>
<evidence type="ECO:0000256" key="4">
    <source>
        <dbReference type="ARBA" id="ARBA00022729"/>
    </source>
</evidence>
<keyword evidence="13" id="KW-1185">Reference proteome</keyword>
<dbReference type="SUPFAM" id="SSF56112">
    <property type="entry name" value="Protein kinase-like (PK-like)"/>
    <property type="match status" value="1"/>
</dbReference>
<keyword evidence="9" id="KW-0325">Glycoprotein</keyword>
<keyword evidence="4" id="KW-0732">Signal</keyword>
<sequence length="557" mass="60822">MARRMASALAGPSPDSSSALISFAIEGEPLSKCTRRVHGFSIAGRREISAAGSVDLASSREGGITWIWDAGGERRKTSECLAQDWGVKREGVASSNHMGLRNGPTRKWATYIIEETSVLRARVALHGGMETITAVAQFLVLLMVCSGHVVLGSFNWNETDRLSLIEFKEANSRDPQQVMMSWNDRTHFCNWEGVLCRMKNPCHVISLDLTNRGLVGNISPLIGNITLLKYLHLYLSNNSLQGEIPNFSNCSSLAVLWLNGNKLVGQVPAYNSLLPRVEELQISDNDFIETIPPSISNSTTLIRLGIMNNKISGEIPIEVGEVSHATRRFQQSLLNISSLVILNLASNYLNGELPSNLGNSFSNLQKFGSLALKEIFNISTTIQIGLPSNSLYGPLLLEIGNALQLQYLYLLTNNLSSIIPETIVRIHGNKGLCGGPIVLQLPTCPMTPPSPTTKHTRSIVLKVVSPVGIVLTLGMTIIVVFLLCRKRNKKNLLSLHSFGGNLLKVSYTNLARATNGFSGSNLIGRGRCSSMYKGELFQDGNVVVIKVFSLEIRGLPK</sequence>
<keyword evidence="5" id="KW-0677">Repeat</keyword>
<feature type="transmembrane region" description="Helical" evidence="10">
    <location>
        <begin position="463"/>
        <end position="484"/>
    </location>
</feature>